<sequence>MSSLFITVNITFKTNNKGTTWYLVIDAMGFQIHGREE</sequence>
<dbReference type="EMBL" id="CP020663">
    <property type="protein sequence ID" value="ATF10509.1"/>
    <property type="molecule type" value="Genomic_DNA"/>
</dbReference>
<evidence type="ECO:0000313" key="2">
    <source>
        <dbReference type="Proteomes" id="UP000218160"/>
    </source>
</evidence>
<protein>
    <submittedName>
        <fullName evidence="1">Uncharacterized protein</fullName>
    </submittedName>
</protein>
<proteinExistence type="predicted"/>
<accession>A0A291BBV3</accession>
<dbReference type="KEGG" id="elux:BTN50_2101"/>
<dbReference type="Proteomes" id="UP000218160">
    <property type="component" value="Chromosome 2"/>
</dbReference>
<organism evidence="1 2">
    <name type="scientific">Candidatus Enterovibrio altilux</name>
    <dbReference type="NCBI Taxonomy" id="1927128"/>
    <lineage>
        <taxon>Bacteria</taxon>
        <taxon>Pseudomonadati</taxon>
        <taxon>Pseudomonadota</taxon>
        <taxon>Gammaproteobacteria</taxon>
        <taxon>Vibrionales</taxon>
        <taxon>Vibrionaceae</taxon>
        <taxon>Enterovibrio</taxon>
    </lineage>
</organism>
<dbReference type="AlphaFoldDB" id="A0A291BBV3"/>
<gene>
    <name evidence="1" type="ORF">BTN50_2101</name>
</gene>
<reference evidence="2" key="1">
    <citation type="submission" date="2017-04" db="EMBL/GenBank/DDBJ databases">
        <title>Genome evolution of the luminous symbionts of deep sea anglerfish.</title>
        <authorList>
            <person name="Hendry T.A."/>
        </authorList>
    </citation>
    <scope>NUCLEOTIDE SEQUENCE [LARGE SCALE GENOMIC DNA]</scope>
</reference>
<keyword evidence="2" id="KW-1185">Reference proteome</keyword>
<evidence type="ECO:0000313" key="1">
    <source>
        <dbReference type="EMBL" id="ATF10509.1"/>
    </source>
</evidence>
<name>A0A291BBV3_9GAMM</name>